<feature type="domain" description="AB hydrolase-1" evidence="1">
    <location>
        <begin position="69"/>
        <end position="294"/>
    </location>
</feature>
<dbReference type="KEGG" id="sls:SLINC_8553"/>
<protein>
    <submittedName>
        <fullName evidence="2">Hydrolase</fullName>
    </submittedName>
</protein>
<proteinExistence type="predicted"/>
<dbReference type="InterPro" id="IPR029058">
    <property type="entry name" value="AB_hydrolase_fold"/>
</dbReference>
<accession>A0A1B1MQI2</accession>
<organism evidence="2 3">
    <name type="scientific">Streptomyces lincolnensis</name>
    <dbReference type="NCBI Taxonomy" id="1915"/>
    <lineage>
        <taxon>Bacteria</taxon>
        <taxon>Bacillati</taxon>
        <taxon>Actinomycetota</taxon>
        <taxon>Actinomycetes</taxon>
        <taxon>Kitasatosporales</taxon>
        <taxon>Streptomycetaceae</taxon>
        <taxon>Streptomyces</taxon>
    </lineage>
</organism>
<keyword evidence="2" id="KW-0378">Hydrolase</keyword>
<dbReference type="PANTHER" id="PTHR43194">
    <property type="entry name" value="HYDROLASE ALPHA/BETA FOLD FAMILY"/>
    <property type="match status" value="1"/>
</dbReference>
<dbReference type="Proteomes" id="UP000092598">
    <property type="component" value="Chromosome"/>
</dbReference>
<dbReference type="GO" id="GO:0016787">
    <property type="term" value="F:hydrolase activity"/>
    <property type="evidence" value="ECO:0007669"/>
    <property type="project" value="UniProtKB-KW"/>
</dbReference>
<dbReference type="Gene3D" id="3.40.50.1820">
    <property type="entry name" value="alpha/beta hydrolase"/>
    <property type="match status" value="1"/>
</dbReference>
<dbReference type="PANTHER" id="PTHR43194:SF2">
    <property type="entry name" value="PEROXISOMAL MEMBRANE PROTEIN LPX1"/>
    <property type="match status" value="1"/>
</dbReference>
<evidence type="ECO:0000259" key="1">
    <source>
        <dbReference type="Pfam" id="PF12697"/>
    </source>
</evidence>
<dbReference type="InterPro" id="IPR050228">
    <property type="entry name" value="Carboxylesterase_BioH"/>
</dbReference>
<evidence type="ECO:0000313" key="2">
    <source>
        <dbReference type="EMBL" id="ANS70777.1"/>
    </source>
</evidence>
<dbReference type="Pfam" id="PF12697">
    <property type="entry name" value="Abhydrolase_6"/>
    <property type="match status" value="1"/>
</dbReference>
<dbReference type="AlphaFoldDB" id="A0A1B1MQI2"/>
<dbReference type="PRINTS" id="PR00111">
    <property type="entry name" value="ABHYDROLASE"/>
</dbReference>
<dbReference type="InterPro" id="IPR000073">
    <property type="entry name" value="AB_hydrolase_1"/>
</dbReference>
<sequence>MNAPHLVALVRAGARFERGQLVQRPETGAASSSPADSLGADVAWSEHVVVRDGVRLACRDWGGPGQQPIVLLHGLAGHAGEWDVLARRLSSRYRVVAVDQRGHGASELHPRDVSRAAYVADVIAVIDQMALQRPVLVGQSLGGHTAMLTAAAHPGLVRALVLVEAGSGGPHPNGPVDIGGWLDSWPTPFASRETAAAFLGGGPVGAGWAAGLEERDGGWWPRFDRNVMVRSLAENAQRSFQHEWGQVACPTLVILAQSSFIPAQEADAMLRQRPATTAMSIPGTGHDLHLEQPEILHTALSDFLDGLT</sequence>
<dbReference type="SUPFAM" id="SSF53474">
    <property type="entry name" value="alpha/beta-Hydrolases"/>
    <property type="match status" value="1"/>
</dbReference>
<dbReference type="PATRIC" id="fig|1915.4.peg.9462"/>
<name>A0A1B1MQI2_STRLN</name>
<gene>
    <name evidence="2" type="ORF">SLINC_8553</name>
</gene>
<keyword evidence="3" id="KW-1185">Reference proteome</keyword>
<reference evidence="2 3" key="1">
    <citation type="submission" date="2016-07" db="EMBL/GenBank/DDBJ databases">
        <title>Enhancement of antibiotic productionsby engineered nitrateutilization in actinobacteria.</title>
        <authorList>
            <person name="Meng S.C."/>
        </authorList>
    </citation>
    <scope>NUCLEOTIDE SEQUENCE [LARGE SCALE GENOMIC DNA]</scope>
    <source>
        <strain evidence="2 3">NRRL 2936</strain>
    </source>
</reference>
<dbReference type="EMBL" id="CP016438">
    <property type="protein sequence ID" value="ANS70777.1"/>
    <property type="molecule type" value="Genomic_DNA"/>
</dbReference>
<evidence type="ECO:0000313" key="3">
    <source>
        <dbReference type="Proteomes" id="UP000092598"/>
    </source>
</evidence>
<dbReference type="STRING" id="1915.SLINC_8553"/>